<keyword evidence="4" id="KW-1185">Reference proteome</keyword>
<protein>
    <submittedName>
        <fullName evidence="3">Antitoxin Xre-like helix-turn-helix domain-containing protein</fullName>
    </submittedName>
</protein>
<evidence type="ECO:0000313" key="3">
    <source>
        <dbReference type="EMBL" id="MDT0631418.1"/>
    </source>
</evidence>
<dbReference type="InterPro" id="IPR024467">
    <property type="entry name" value="Xre/MbcA/ParS-like_toxin-bd"/>
</dbReference>
<proteinExistence type="predicted"/>
<feature type="domain" description="Antitoxin Xre/MbcA/ParS-like toxin-binding" evidence="1">
    <location>
        <begin position="82"/>
        <end position="131"/>
    </location>
</feature>
<accession>A0ABU3BQ58</accession>
<dbReference type="EMBL" id="JAVRHT010000012">
    <property type="protein sequence ID" value="MDT0631418.1"/>
    <property type="molecule type" value="Genomic_DNA"/>
</dbReference>
<sequence length="134" mass="14627">MPVREAFPELGYGVADTVRALRDGLPASRADALASALDLPVSRVAELLGVSASTLSRRRRSGRLGRSESERVYRFGQLVERAAEAFGTMEVGSEWLKRPNWALGREAPIEYADTEPGALQVDRVIGRIEHGIPP</sequence>
<reference evidence="3 4" key="1">
    <citation type="submission" date="2023-09" db="EMBL/GenBank/DDBJ databases">
        <authorList>
            <person name="Rey-Velasco X."/>
        </authorList>
    </citation>
    <scope>NUCLEOTIDE SEQUENCE [LARGE SCALE GENOMIC DNA]</scope>
    <source>
        <strain evidence="3 4">F394</strain>
    </source>
</reference>
<comment type="caution">
    <text evidence="3">The sequence shown here is derived from an EMBL/GenBank/DDBJ whole genome shotgun (WGS) entry which is preliminary data.</text>
</comment>
<dbReference type="InterPro" id="IPR011979">
    <property type="entry name" value="Antitox_Xre"/>
</dbReference>
<evidence type="ECO:0000313" key="4">
    <source>
        <dbReference type="Proteomes" id="UP001267426"/>
    </source>
</evidence>
<dbReference type="RefSeq" id="WP_311662761.1">
    <property type="nucleotide sequence ID" value="NZ_JAVRHT010000012.1"/>
</dbReference>
<evidence type="ECO:0000259" key="1">
    <source>
        <dbReference type="Pfam" id="PF09722"/>
    </source>
</evidence>
<name>A0ABU3BQ58_9BACT</name>
<dbReference type="InterPro" id="IPR046847">
    <property type="entry name" value="Xre-like_HTH"/>
</dbReference>
<organism evidence="3 4">
    <name type="scientific">Rubrivirga litoralis</name>
    <dbReference type="NCBI Taxonomy" id="3075598"/>
    <lineage>
        <taxon>Bacteria</taxon>
        <taxon>Pseudomonadati</taxon>
        <taxon>Rhodothermota</taxon>
        <taxon>Rhodothermia</taxon>
        <taxon>Rhodothermales</taxon>
        <taxon>Rubricoccaceae</taxon>
        <taxon>Rubrivirga</taxon>
    </lineage>
</organism>
<dbReference type="Proteomes" id="UP001267426">
    <property type="component" value="Unassembled WGS sequence"/>
</dbReference>
<evidence type="ECO:0000259" key="2">
    <source>
        <dbReference type="Pfam" id="PF20432"/>
    </source>
</evidence>
<feature type="domain" description="Antitoxin Xre-like helix-turn-helix" evidence="2">
    <location>
        <begin position="18"/>
        <end position="75"/>
    </location>
</feature>
<dbReference type="Pfam" id="PF20432">
    <property type="entry name" value="Xre-like-HTH"/>
    <property type="match status" value="1"/>
</dbReference>
<gene>
    <name evidence="3" type="ORF">RM540_06605</name>
</gene>
<dbReference type="NCBIfam" id="TIGR02293">
    <property type="entry name" value="TAS_TIGR02293"/>
    <property type="match status" value="1"/>
</dbReference>
<dbReference type="Pfam" id="PF09722">
    <property type="entry name" value="Xre_MbcA_ParS_C"/>
    <property type="match status" value="1"/>
</dbReference>